<dbReference type="Gene3D" id="1.10.720.60">
    <property type="match status" value="1"/>
</dbReference>
<evidence type="ECO:0000313" key="5">
    <source>
        <dbReference type="EMBL" id="TLU72949.1"/>
    </source>
</evidence>
<dbReference type="InterPro" id="IPR023214">
    <property type="entry name" value="HAD_sf"/>
</dbReference>
<keyword evidence="4" id="KW-0460">Magnesium</keyword>
<dbReference type="InterPro" id="IPR023943">
    <property type="entry name" value="Enolase-ppase_E1"/>
</dbReference>
<dbReference type="NCBIfam" id="TIGR01691">
    <property type="entry name" value="enolase-ppase"/>
    <property type="match status" value="1"/>
</dbReference>
<comment type="similarity">
    <text evidence="4">Belongs to the HAD-like hydrolase superfamily. MasA/MtnC family.</text>
</comment>
<dbReference type="InterPro" id="IPR036412">
    <property type="entry name" value="HAD-like_sf"/>
</dbReference>
<dbReference type="PANTHER" id="PTHR20371:SF1">
    <property type="entry name" value="ENOLASE-PHOSPHATASE E1"/>
    <property type="match status" value="1"/>
</dbReference>
<organism evidence="5 6">
    <name type="scientific">Lichenicoccus roseus</name>
    <dbReference type="NCBI Taxonomy" id="2683649"/>
    <lineage>
        <taxon>Bacteria</taxon>
        <taxon>Pseudomonadati</taxon>
        <taxon>Pseudomonadota</taxon>
        <taxon>Alphaproteobacteria</taxon>
        <taxon>Acetobacterales</taxon>
        <taxon>Acetobacteraceae</taxon>
        <taxon>Lichenicoccus</taxon>
    </lineage>
</organism>
<comment type="cofactor">
    <cofactor evidence="4">
        <name>Mg(2+)</name>
        <dbReference type="ChEBI" id="CHEBI:18420"/>
    </cofactor>
    <text evidence="4">Binds 1 Mg(2+) ion per subunit.</text>
</comment>
<dbReference type="SFLD" id="SFLDS00003">
    <property type="entry name" value="Haloacid_Dehalogenase"/>
    <property type="match status" value="1"/>
</dbReference>
<dbReference type="HAMAP" id="MF_01681">
    <property type="entry name" value="Salvage_MtnC"/>
    <property type="match status" value="1"/>
</dbReference>
<name>A0A5R9J7J7_9PROT</name>
<keyword evidence="1 4" id="KW-0028">Amino-acid biosynthesis</keyword>
<keyword evidence="3 4" id="KW-0486">Methionine biosynthesis</keyword>
<dbReference type="EMBL" id="VCDI01000002">
    <property type="protein sequence ID" value="TLU72949.1"/>
    <property type="molecule type" value="Genomic_DNA"/>
</dbReference>
<dbReference type="SFLD" id="SFLDG01133">
    <property type="entry name" value="C1.5.4:_Enolase-phosphatase_Li"/>
    <property type="match status" value="1"/>
</dbReference>
<dbReference type="GO" id="GO:0043715">
    <property type="term" value="F:2,3-diketo-5-methylthiopentyl-1-phosphate enolase activity"/>
    <property type="evidence" value="ECO:0007669"/>
    <property type="project" value="UniProtKB-UniRule"/>
</dbReference>
<dbReference type="Pfam" id="PF00702">
    <property type="entry name" value="Hydrolase"/>
    <property type="match status" value="1"/>
</dbReference>
<proteinExistence type="inferred from homology"/>
<dbReference type="Proteomes" id="UP000305654">
    <property type="component" value="Unassembled WGS sequence"/>
</dbReference>
<dbReference type="GO" id="GO:0000287">
    <property type="term" value="F:magnesium ion binding"/>
    <property type="evidence" value="ECO:0007669"/>
    <property type="project" value="UniProtKB-UniRule"/>
</dbReference>
<comment type="function">
    <text evidence="4">Bifunctional enzyme that catalyzes the enolization of 2,3-diketo-5-methylthiopentyl-1-phosphate (DK-MTP-1-P) into the intermediate 2-hydroxy-3-keto-5-methylthiopentenyl-1-phosphate (HK-MTPenyl-1-P), which is then dephosphorylated to form the acireductone 1,2-dihydroxy-3-keto-5-methylthiopentene (DHK-MTPene).</text>
</comment>
<evidence type="ECO:0000256" key="3">
    <source>
        <dbReference type="ARBA" id="ARBA00023167"/>
    </source>
</evidence>
<dbReference type="GO" id="GO:0019509">
    <property type="term" value="P:L-methionine salvage from methylthioadenosine"/>
    <property type="evidence" value="ECO:0007669"/>
    <property type="project" value="UniProtKB-UniRule"/>
</dbReference>
<keyword evidence="6" id="KW-1185">Reference proteome</keyword>
<dbReference type="AlphaFoldDB" id="A0A5R9J7J7"/>
<comment type="pathway">
    <text evidence="4">Amino-acid biosynthesis; L-methionine biosynthesis via salvage pathway; L-methionine from S-methyl-5-thio-alpha-D-ribose 1-phosphate: step 3/6.</text>
</comment>
<dbReference type="EC" id="3.1.3.77" evidence="4"/>
<dbReference type="GO" id="GO:0043874">
    <property type="term" value="F:acireductone synthase activity"/>
    <property type="evidence" value="ECO:0007669"/>
    <property type="project" value="UniProtKB-EC"/>
</dbReference>
<dbReference type="PANTHER" id="PTHR20371">
    <property type="entry name" value="ENOLASE-PHOSPHATASE E1"/>
    <property type="match status" value="1"/>
</dbReference>
<evidence type="ECO:0000256" key="2">
    <source>
        <dbReference type="ARBA" id="ARBA00022801"/>
    </source>
</evidence>
<keyword evidence="4" id="KW-0479">Metal-binding</keyword>
<dbReference type="OrthoDB" id="9797416at2"/>
<dbReference type="UniPathway" id="UPA00904">
    <property type="reaction ID" value="UER00876"/>
</dbReference>
<comment type="pathway">
    <text evidence="4">Amino-acid biosynthesis; L-methionine biosynthesis via salvage pathway; L-methionine from S-methyl-5-thio-alpha-D-ribose 1-phosphate: step 4/6.</text>
</comment>
<gene>
    <name evidence="4 5" type="primary">mtnC</name>
    <name evidence="5" type="ORF">FE263_05720</name>
</gene>
<comment type="subunit">
    <text evidence="4">Monomer.</text>
</comment>
<comment type="caution">
    <text evidence="5">The sequence shown here is derived from an EMBL/GenBank/DDBJ whole genome shotgun (WGS) entry which is preliminary data.</text>
</comment>
<dbReference type="GO" id="GO:0043716">
    <property type="term" value="F:2-hydroxy-3-keto-5-methylthiopentenyl-1-phosphate phosphatase activity"/>
    <property type="evidence" value="ECO:0007669"/>
    <property type="project" value="UniProtKB-UniRule"/>
</dbReference>
<dbReference type="CDD" id="cd01629">
    <property type="entry name" value="HAD_EP"/>
    <property type="match status" value="1"/>
</dbReference>
<sequence>MPPEHSVAPPILVLTDIEGTTTPIAFVHRTLFPYARKALPGLLRDRVHEPDVAVAVAEIGRLAPGQDPLAQCLAWMDQDAKITPLKTLQGIAWADGYADGSLQGEIYPDVVPAMRAWHATGVRLAVYSSGSEAAQRLIFGHTPDGDLRPLMSAFLDTRIGGKRETASYATAAATLQAPVDRMLFLSDVEAELDAAAGAGLLTCQLVRAGDGTVAGTRHPVESDFAGVARRFGLPVA</sequence>
<comment type="catalytic activity">
    <reaction evidence="4">
        <text>5-methylsulfanyl-2,3-dioxopentyl phosphate + H2O = 1,2-dihydroxy-5-(methylsulfanyl)pent-1-en-3-one + phosphate</text>
        <dbReference type="Rhea" id="RHEA:21700"/>
        <dbReference type="ChEBI" id="CHEBI:15377"/>
        <dbReference type="ChEBI" id="CHEBI:43474"/>
        <dbReference type="ChEBI" id="CHEBI:49252"/>
        <dbReference type="ChEBI" id="CHEBI:58828"/>
        <dbReference type="EC" id="3.1.3.77"/>
    </reaction>
</comment>
<keyword evidence="2 4" id="KW-0378">Hydrolase</keyword>
<accession>A0A5R9J7J7</accession>
<evidence type="ECO:0000256" key="4">
    <source>
        <dbReference type="HAMAP-Rule" id="MF_01681"/>
    </source>
</evidence>
<reference evidence="5 6" key="1">
    <citation type="submission" date="2019-05" db="EMBL/GenBank/DDBJ databases">
        <authorList>
            <person name="Pankratov T."/>
            <person name="Grouzdev D."/>
        </authorList>
    </citation>
    <scope>NUCLEOTIDE SEQUENCE [LARGE SCALE GENOMIC DNA]</scope>
    <source>
        <strain evidence="5 6">KEBCLARHB70R</strain>
    </source>
</reference>
<evidence type="ECO:0000313" key="6">
    <source>
        <dbReference type="Proteomes" id="UP000305654"/>
    </source>
</evidence>
<dbReference type="SFLD" id="SFLDG01129">
    <property type="entry name" value="C1.5:_HAD__Beta-PGM__Phosphata"/>
    <property type="match status" value="1"/>
</dbReference>
<evidence type="ECO:0000256" key="1">
    <source>
        <dbReference type="ARBA" id="ARBA00022605"/>
    </source>
</evidence>
<dbReference type="SUPFAM" id="SSF56784">
    <property type="entry name" value="HAD-like"/>
    <property type="match status" value="1"/>
</dbReference>
<protein>
    <recommendedName>
        <fullName evidence="4">Enolase-phosphatase E1</fullName>
        <ecNumber evidence="4">3.1.3.77</ecNumber>
    </recommendedName>
    <alternativeName>
        <fullName evidence="4">2,3-diketo-5-methylthio-1-phosphopentane phosphatase</fullName>
    </alternativeName>
</protein>
<dbReference type="Gene3D" id="3.40.50.1000">
    <property type="entry name" value="HAD superfamily/HAD-like"/>
    <property type="match status" value="1"/>
</dbReference>